<organism evidence="1 2">
    <name type="scientific">Araneus ventricosus</name>
    <name type="common">Orbweaver spider</name>
    <name type="synonym">Epeira ventricosa</name>
    <dbReference type="NCBI Taxonomy" id="182803"/>
    <lineage>
        <taxon>Eukaryota</taxon>
        <taxon>Metazoa</taxon>
        <taxon>Ecdysozoa</taxon>
        <taxon>Arthropoda</taxon>
        <taxon>Chelicerata</taxon>
        <taxon>Arachnida</taxon>
        <taxon>Araneae</taxon>
        <taxon>Araneomorphae</taxon>
        <taxon>Entelegynae</taxon>
        <taxon>Araneoidea</taxon>
        <taxon>Araneidae</taxon>
        <taxon>Araneus</taxon>
    </lineage>
</organism>
<protein>
    <submittedName>
        <fullName evidence="1">Uncharacterized protein</fullName>
    </submittedName>
</protein>
<feature type="non-terminal residue" evidence="1">
    <location>
        <position position="51"/>
    </location>
</feature>
<accession>A0A4Y2XBM6</accession>
<sequence>MPDFLQVQVKLHPFAHLHDIIEIRAEGAGSLWMVTGNNPCLVSLQPNLRAF</sequence>
<gene>
    <name evidence="1" type="ORF">AVEN_82024_1</name>
</gene>
<proteinExistence type="predicted"/>
<keyword evidence="2" id="KW-1185">Reference proteome</keyword>
<dbReference type="AlphaFoldDB" id="A0A4Y2XBM6"/>
<comment type="caution">
    <text evidence="1">The sequence shown here is derived from an EMBL/GenBank/DDBJ whole genome shotgun (WGS) entry which is preliminary data.</text>
</comment>
<evidence type="ECO:0000313" key="1">
    <source>
        <dbReference type="EMBL" id="GBO46616.1"/>
    </source>
</evidence>
<dbReference type="EMBL" id="BGPR01074415">
    <property type="protein sequence ID" value="GBO46616.1"/>
    <property type="molecule type" value="Genomic_DNA"/>
</dbReference>
<dbReference type="Proteomes" id="UP000499080">
    <property type="component" value="Unassembled WGS sequence"/>
</dbReference>
<reference evidence="1 2" key="1">
    <citation type="journal article" date="2019" name="Sci. Rep.">
        <title>Orb-weaving spider Araneus ventricosus genome elucidates the spidroin gene catalogue.</title>
        <authorList>
            <person name="Kono N."/>
            <person name="Nakamura H."/>
            <person name="Ohtoshi R."/>
            <person name="Moran D.A.P."/>
            <person name="Shinohara A."/>
            <person name="Yoshida Y."/>
            <person name="Fujiwara M."/>
            <person name="Mori M."/>
            <person name="Tomita M."/>
            <person name="Arakawa K."/>
        </authorList>
    </citation>
    <scope>NUCLEOTIDE SEQUENCE [LARGE SCALE GENOMIC DNA]</scope>
</reference>
<name>A0A4Y2XBM6_ARAVE</name>
<evidence type="ECO:0000313" key="2">
    <source>
        <dbReference type="Proteomes" id="UP000499080"/>
    </source>
</evidence>